<evidence type="ECO:0000313" key="5">
    <source>
        <dbReference type="Proteomes" id="UP000297918"/>
    </source>
</evidence>
<dbReference type="Proteomes" id="UP000297394">
    <property type="component" value="Unassembled WGS sequence"/>
</dbReference>
<dbReference type="AlphaFoldDB" id="A0A4R9IR88"/>
<dbReference type="Proteomes" id="UP000297918">
    <property type="component" value="Unassembled WGS sequence"/>
</dbReference>
<dbReference type="InterPro" id="IPR011042">
    <property type="entry name" value="6-blade_b-propeller_TolB-like"/>
</dbReference>
<dbReference type="Gene3D" id="2.120.10.30">
    <property type="entry name" value="TolB, C-terminal domain"/>
    <property type="match status" value="1"/>
</dbReference>
<reference evidence="3" key="1">
    <citation type="submission" date="2018-10" db="EMBL/GenBank/DDBJ databases">
        <authorList>
            <person name="Vincent A.T."/>
            <person name="Schiettekatte O."/>
            <person name="Bourhy P."/>
            <person name="Veyrier F.J."/>
            <person name="Picardeau M."/>
        </authorList>
    </citation>
    <scope>NUCLEOTIDE SEQUENCE</scope>
    <source>
        <strain evidence="3">201800281</strain>
    </source>
</reference>
<gene>
    <name evidence="2" type="ORF">EHQ23_00240</name>
    <name evidence="3" type="ORF">EHQ26_07970</name>
</gene>
<dbReference type="PANTHER" id="PTHR35580:SF1">
    <property type="entry name" value="PHYTASE-LIKE DOMAIN-CONTAINING PROTEIN"/>
    <property type="match status" value="1"/>
</dbReference>
<organism evidence="2 4">
    <name type="scientific">Leptospira bourretii</name>
    <dbReference type="NCBI Taxonomy" id="2484962"/>
    <lineage>
        <taxon>Bacteria</taxon>
        <taxon>Pseudomonadati</taxon>
        <taxon>Spirochaetota</taxon>
        <taxon>Spirochaetia</taxon>
        <taxon>Leptospirales</taxon>
        <taxon>Leptospiraceae</taxon>
        <taxon>Leptospira</taxon>
    </lineage>
</organism>
<protein>
    <recommendedName>
        <fullName evidence="6">Beta-propeller repeat protein</fullName>
    </recommendedName>
</protein>
<dbReference type="EMBL" id="RQFL01000011">
    <property type="protein sequence ID" value="TGK93945.1"/>
    <property type="molecule type" value="Genomic_DNA"/>
</dbReference>
<evidence type="ECO:0008006" key="6">
    <source>
        <dbReference type="Google" id="ProtNLM"/>
    </source>
</evidence>
<dbReference type="EMBL" id="RQFM01000006">
    <property type="protein sequence ID" value="TGK90034.1"/>
    <property type="molecule type" value="Genomic_DNA"/>
</dbReference>
<sequence length="470" mass="50519">MKGMRFFLLLFLFLLCICKPLPFNNPTDAKTDAFLETQLLRCILGEWDCYEIPQDNQGVREWTRFLGATGGVQTASQSVVTDRSGNVYVVGTTTGSLAGQPKISPATYNDIFIAKFDSNGNLLWVRQTGSTNIASTYAEVAHFDKWGDLYIVGSSGGPFNEYSGTGAGSLLLKVHPSGLVLWTKIFPTGSETLGSGVTTDSDGNVYITGNTEEQIINGETALGGRNTFIFKYNRNGDYIWTRLIDNGGVSSYGHQIQYDPYSQNILITGQVGGSGTFLGNPLPGGSMDSYLISLNTNGNIQWVRLLGVSGGTTSARAISVDKKGSVYISGDANLDIDGQTKSGLIDQFLTRYNVSGEKIWTRLLGGGGSSSTYSYGIYADNAFHIYTAGSTTGNLSGVNLIGTQDSYLTKYDGNGNLIWIRPSGSSGSTIYGRGISSDKYGTLYVIGSTDGSFDDQTKLGTSDAFIMKYR</sequence>
<comment type="caution">
    <text evidence="2">The sequence shown here is derived from an EMBL/GenBank/DDBJ whole genome shotgun (WGS) entry which is preliminary data.</text>
</comment>
<dbReference type="Pfam" id="PF06739">
    <property type="entry name" value="SBBP"/>
    <property type="match status" value="4"/>
</dbReference>
<evidence type="ECO:0000313" key="3">
    <source>
        <dbReference type="EMBL" id="TGK93945.1"/>
    </source>
</evidence>
<evidence type="ECO:0000313" key="4">
    <source>
        <dbReference type="Proteomes" id="UP000297394"/>
    </source>
</evidence>
<feature type="signal peptide" evidence="1">
    <location>
        <begin position="1"/>
        <end position="23"/>
    </location>
</feature>
<dbReference type="InterPro" id="IPR010620">
    <property type="entry name" value="SBBP_repeat"/>
</dbReference>
<evidence type="ECO:0000313" key="2">
    <source>
        <dbReference type="EMBL" id="TGK90034.1"/>
    </source>
</evidence>
<keyword evidence="1" id="KW-0732">Signal</keyword>
<feature type="chain" id="PRO_5043195443" description="Beta-propeller repeat protein" evidence="1">
    <location>
        <begin position="24"/>
        <end position="470"/>
    </location>
</feature>
<dbReference type="PANTHER" id="PTHR35580">
    <property type="entry name" value="CELL SURFACE GLYCOPROTEIN (S-LAYER PROTEIN)-LIKE PROTEIN"/>
    <property type="match status" value="1"/>
</dbReference>
<name>A0A4R9IR88_9LEPT</name>
<dbReference type="InterPro" id="IPR052918">
    <property type="entry name" value="Motility_Chemotaxis_Reg"/>
</dbReference>
<reference evidence="4 5" key="2">
    <citation type="journal article" date="2019" name="PLoS Negl. Trop. Dis.">
        <title>Revisiting the worldwide diversity of Leptospira species in the environment.</title>
        <authorList>
            <person name="Vincent A.T."/>
            <person name="Schiettekatte O."/>
            <person name="Bourhy P."/>
            <person name="Veyrier F.J."/>
            <person name="Picardeau M."/>
        </authorList>
    </citation>
    <scope>NUCLEOTIDE SEQUENCE [LARGE SCALE GENOMIC DNA]</scope>
    <source>
        <strain evidence="2 4">201800280</strain>
        <strain evidence="5">201800281</strain>
    </source>
</reference>
<evidence type="ECO:0000256" key="1">
    <source>
        <dbReference type="SAM" id="SignalP"/>
    </source>
</evidence>
<dbReference type="SUPFAM" id="SSF101898">
    <property type="entry name" value="NHL repeat"/>
    <property type="match status" value="1"/>
</dbReference>
<dbReference type="OrthoDB" id="344059at2"/>
<proteinExistence type="predicted"/>
<keyword evidence="5" id="KW-1185">Reference proteome</keyword>
<accession>A0A4R9IR88</accession>